<dbReference type="Proteomes" id="UP000248889">
    <property type="component" value="Unassembled WGS sequence"/>
</dbReference>
<reference evidence="2 3" key="1">
    <citation type="submission" date="2018-06" db="EMBL/GenBank/DDBJ databases">
        <title>Streptacidiphilus pinicola sp. nov., isolated from pine grove soil.</title>
        <authorList>
            <person name="Roh S.G."/>
            <person name="Park S."/>
            <person name="Kim M.-K."/>
            <person name="Yun B.-R."/>
            <person name="Park J."/>
            <person name="Kim M.J."/>
            <person name="Kim Y.S."/>
            <person name="Kim S.B."/>
        </authorList>
    </citation>
    <scope>NUCLEOTIDE SEQUENCE [LARGE SCALE GENOMIC DNA]</scope>
    <source>
        <strain evidence="2 3">MMS16-CNU450</strain>
    </source>
</reference>
<gene>
    <name evidence="2" type="ORF">DN069_38990</name>
</gene>
<dbReference type="AlphaFoldDB" id="A0A2X0I5P7"/>
<accession>A0A2X0I5P7</accession>
<dbReference type="OrthoDB" id="2562278at2"/>
<dbReference type="Pfam" id="PF13814">
    <property type="entry name" value="Replic_Relax"/>
    <property type="match status" value="1"/>
</dbReference>
<evidence type="ECO:0000256" key="1">
    <source>
        <dbReference type="SAM" id="MobiDB-lite"/>
    </source>
</evidence>
<organism evidence="2 3">
    <name type="scientific">Streptacidiphilus pinicola</name>
    <dbReference type="NCBI Taxonomy" id="2219663"/>
    <lineage>
        <taxon>Bacteria</taxon>
        <taxon>Bacillati</taxon>
        <taxon>Actinomycetota</taxon>
        <taxon>Actinomycetes</taxon>
        <taxon>Kitasatosporales</taxon>
        <taxon>Streptomycetaceae</taxon>
        <taxon>Streptacidiphilus</taxon>
    </lineage>
</organism>
<dbReference type="InterPro" id="IPR025855">
    <property type="entry name" value="Replic_Relax"/>
</dbReference>
<protein>
    <submittedName>
        <fullName evidence="2">Uncharacterized protein</fullName>
    </submittedName>
</protein>
<comment type="caution">
    <text evidence="2">The sequence shown here is derived from an EMBL/GenBank/DDBJ whole genome shotgun (WGS) entry which is preliminary data.</text>
</comment>
<dbReference type="RefSeq" id="WP_111507968.1">
    <property type="nucleotide sequence ID" value="NZ_QKYN01000269.1"/>
</dbReference>
<keyword evidence="3" id="KW-1185">Reference proteome</keyword>
<evidence type="ECO:0000313" key="2">
    <source>
        <dbReference type="EMBL" id="RAG80282.1"/>
    </source>
</evidence>
<evidence type="ECO:0000313" key="3">
    <source>
        <dbReference type="Proteomes" id="UP000248889"/>
    </source>
</evidence>
<sequence length="330" mass="35870">MTAIRRGPAIAPLLRGGPRPAHTPAASRRRLTTLLTRLTERDVWLLDMLSEHTVLTSAHVNALWNNSLRNTNRRLLTLYRLGLLDSFRPRTSCGTACEHYLLDRTGADVVAARHATTPSALGWSTDLLTRTAYSPTLTHDLGATSFFTSLVAATRPRADLGRLDAWWSEARCARAWGDLIHPDAHGQLTRKGGRTVGFFLEYDMGTEPHARLAAKLDAYADAAPALGGRPLILFTVPSVRREAHLHQRLATHPALQVVDVATTARDYTHPGGPAHNPADQAWLRVGRPAHRQRLADLPGQDAEGAQRRHAAEAVAGPPAPYPLGPAHAAG</sequence>
<name>A0A2X0I5P7_9ACTN</name>
<proteinExistence type="predicted"/>
<dbReference type="EMBL" id="QKYN01000269">
    <property type="protein sequence ID" value="RAG80282.1"/>
    <property type="molecule type" value="Genomic_DNA"/>
</dbReference>
<feature type="region of interest" description="Disordered" evidence="1">
    <location>
        <begin position="300"/>
        <end position="330"/>
    </location>
</feature>